<dbReference type="EMBL" id="KV426315">
    <property type="protein sequence ID" value="KZV82571.1"/>
    <property type="molecule type" value="Genomic_DNA"/>
</dbReference>
<dbReference type="InterPro" id="IPR013762">
    <property type="entry name" value="Integrase-like_cat_sf"/>
</dbReference>
<dbReference type="GO" id="GO:0015074">
    <property type="term" value="P:DNA integration"/>
    <property type="evidence" value="ECO:0007669"/>
    <property type="project" value="InterPro"/>
</dbReference>
<name>A0A165CJB6_EXIGL</name>
<dbReference type="PANTHER" id="PTHR34605:SF4">
    <property type="entry name" value="DNA ADENINE METHYLTRANSFERASE"/>
    <property type="match status" value="1"/>
</dbReference>
<dbReference type="Proteomes" id="UP000077266">
    <property type="component" value="Unassembled WGS sequence"/>
</dbReference>
<evidence type="ECO:0000256" key="1">
    <source>
        <dbReference type="ARBA" id="ARBA00023172"/>
    </source>
</evidence>
<dbReference type="OrthoDB" id="3163890at2759"/>
<dbReference type="SUPFAM" id="SSF56349">
    <property type="entry name" value="DNA breaking-rejoining enzymes"/>
    <property type="match status" value="1"/>
</dbReference>
<dbReference type="InterPro" id="IPR052925">
    <property type="entry name" value="Phage_Integrase-like_Recomb"/>
</dbReference>
<evidence type="ECO:0000313" key="3">
    <source>
        <dbReference type="EMBL" id="KZV82571.1"/>
    </source>
</evidence>
<dbReference type="InterPro" id="IPR011010">
    <property type="entry name" value="DNA_brk_join_enz"/>
</dbReference>
<accession>A0A165CJB6</accession>
<dbReference type="PANTHER" id="PTHR34605">
    <property type="entry name" value="PHAGE_INTEGRASE DOMAIN-CONTAINING PROTEIN"/>
    <property type="match status" value="1"/>
</dbReference>
<protein>
    <recommendedName>
        <fullName evidence="2">Tyr recombinase domain-containing protein</fullName>
    </recommendedName>
</protein>
<dbReference type="Gene3D" id="1.10.443.10">
    <property type="entry name" value="Intergrase catalytic core"/>
    <property type="match status" value="1"/>
</dbReference>
<feature type="non-terminal residue" evidence="3">
    <location>
        <position position="1"/>
    </location>
</feature>
<sequence length="337" mass="38178">CDDKDHTGRVKPVEEERSTYSHAMKIRAALTFLFSRIGSIGLTPWHLSPDQTKGIGNPSVSFAVSSYMISLRRRKAADGEAPTSARAMTPEVMQRLYEFNHRPENWSPRLYAPAQPGETPVAPGMRRLLLAVYTICFVCMLRSDEGLNIKVRNLSLAEGGKALKLTLDTRKTHQHGGIEPFVAHRLHKSEKHLCFVRAVSEWIKFAGIDLKDDEAYLFPKLGADGKPVKGERHTRMTSEAFLEAFRNNLVDIGIVPRSYGTHSFRRGGCQWLACDKRWPLRRICDWGGWSTEFSSMTIVKYLISWNDDPRERREDYLNPNRPPIVACPLCGRTCACS</sequence>
<feature type="domain" description="Tyr recombinase" evidence="2">
    <location>
        <begin position="101"/>
        <end position="317"/>
    </location>
</feature>
<keyword evidence="1" id="KW-0233">DNA recombination</keyword>
<proteinExistence type="predicted"/>
<reference evidence="3 4" key="1">
    <citation type="journal article" date="2016" name="Mol. Biol. Evol.">
        <title>Comparative Genomics of Early-Diverging Mushroom-Forming Fungi Provides Insights into the Origins of Lignocellulose Decay Capabilities.</title>
        <authorList>
            <person name="Nagy L.G."/>
            <person name="Riley R."/>
            <person name="Tritt A."/>
            <person name="Adam C."/>
            <person name="Daum C."/>
            <person name="Floudas D."/>
            <person name="Sun H."/>
            <person name="Yadav J.S."/>
            <person name="Pangilinan J."/>
            <person name="Larsson K.H."/>
            <person name="Matsuura K."/>
            <person name="Barry K."/>
            <person name="Labutti K."/>
            <person name="Kuo R."/>
            <person name="Ohm R.A."/>
            <person name="Bhattacharya S.S."/>
            <person name="Shirouzu T."/>
            <person name="Yoshinaga Y."/>
            <person name="Martin F.M."/>
            <person name="Grigoriev I.V."/>
            <person name="Hibbett D.S."/>
        </authorList>
    </citation>
    <scope>NUCLEOTIDE SEQUENCE [LARGE SCALE GENOMIC DNA]</scope>
    <source>
        <strain evidence="3 4">HHB12029</strain>
    </source>
</reference>
<dbReference type="GO" id="GO:0003677">
    <property type="term" value="F:DNA binding"/>
    <property type="evidence" value="ECO:0007669"/>
    <property type="project" value="InterPro"/>
</dbReference>
<dbReference type="GO" id="GO:0006310">
    <property type="term" value="P:DNA recombination"/>
    <property type="evidence" value="ECO:0007669"/>
    <property type="project" value="UniProtKB-KW"/>
</dbReference>
<organism evidence="3 4">
    <name type="scientific">Exidia glandulosa HHB12029</name>
    <dbReference type="NCBI Taxonomy" id="1314781"/>
    <lineage>
        <taxon>Eukaryota</taxon>
        <taxon>Fungi</taxon>
        <taxon>Dikarya</taxon>
        <taxon>Basidiomycota</taxon>
        <taxon>Agaricomycotina</taxon>
        <taxon>Agaricomycetes</taxon>
        <taxon>Auriculariales</taxon>
        <taxon>Exidiaceae</taxon>
        <taxon>Exidia</taxon>
    </lineage>
</organism>
<gene>
    <name evidence="3" type="ORF">EXIGLDRAFT_810520</name>
</gene>
<dbReference type="InParanoid" id="A0A165CJB6"/>
<dbReference type="InterPro" id="IPR002104">
    <property type="entry name" value="Integrase_catalytic"/>
</dbReference>
<evidence type="ECO:0000313" key="4">
    <source>
        <dbReference type="Proteomes" id="UP000077266"/>
    </source>
</evidence>
<evidence type="ECO:0000259" key="2">
    <source>
        <dbReference type="PROSITE" id="PS51898"/>
    </source>
</evidence>
<dbReference type="AlphaFoldDB" id="A0A165CJB6"/>
<keyword evidence="4" id="KW-1185">Reference proteome</keyword>
<dbReference type="PROSITE" id="PS51898">
    <property type="entry name" value="TYR_RECOMBINASE"/>
    <property type="match status" value="1"/>
</dbReference>